<evidence type="ECO:0000256" key="1">
    <source>
        <dbReference type="SAM" id="MobiDB-lite"/>
    </source>
</evidence>
<evidence type="ECO:0000313" key="4">
    <source>
        <dbReference type="Proteomes" id="UP001054837"/>
    </source>
</evidence>
<dbReference type="PANTHER" id="PTHR21385:SF0">
    <property type="entry name" value="RE51073P"/>
    <property type="match status" value="1"/>
</dbReference>
<comment type="caution">
    <text evidence="3">The sequence shown here is derived from an EMBL/GenBank/DDBJ whole genome shotgun (WGS) entry which is preliminary data.</text>
</comment>
<keyword evidence="4" id="KW-1185">Reference proteome</keyword>
<dbReference type="AlphaFoldDB" id="A0AAV4WK30"/>
<evidence type="ECO:0000259" key="2">
    <source>
        <dbReference type="PROSITE" id="PS00028"/>
    </source>
</evidence>
<dbReference type="Proteomes" id="UP001054837">
    <property type="component" value="Unassembled WGS sequence"/>
</dbReference>
<name>A0AAV4WK30_9ARAC</name>
<sequence>MIVGDNDDCCCSQVVLLLLLSHGGWNGPSVTLLSCTSESSKLVRDVVQKRFLSVVDRYRVSLPLECPLHPRRDMFWWLQTELEATKIEGEETWHCPVCGQKFRCQNTFVTHWDASHAKTLGMAEETVCLDDFCDVFRCDILRKKMLKQRMEEEDELSKPRKQPPKSGIAVLKHRIQDTQEDDEEIREKKKNCDPREMSRIHHKCRSLIRQCTIGMLVNMSSKDFQEIEEDLDESICSFLTCDKYWDDYDAHVSIDTEFRSDQITFLVDV</sequence>
<reference evidence="3 4" key="1">
    <citation type="submission" date="2021-06" db="EMBL/GenBank/DDBJ databases">
        <title>Caerostris darwini draft genome.</title>
        <authorList>
            <person name="Kono N."/>
            <person name="Arakawa K."/>
        </authorList>
    </citation>
    <scope>NUCLEOTIDE SEQUENCE [LARGE SCALE GENOMIC DNA]</scope>
</reference>
<dbReference type="PANTHER" id="PTHR21385">
    <property type="entry name" value="ZINC FINGER PROTEIN-RELATED"/>
    <property type="match status" value="1"/>
</dbReference>
<accession>A0AAV4WK30</accession>
<dbReference type="PROSITE" id="PS00028">
    <property type="entry name" value="ZINC_FINGER_C2H2_1"/>
    <property type="match status" value="1"/>
</dbReference>
<gene>
    <name evidence="3" type="primary">AVEN_43043_1</name>
    <name evidence="3" type="ORF">CDAR_43431</name>
</gene>
<evidence type="ECO:0000313" key="3">
    <source>
        <dbReference type="EMBL" id="GIY81918.1"/>
    </source>
</evidence>
<feature type="domain" description="C2H2-type" evidence="2">
    <location>
        <begin position="95"/>
        <end position="116"/>
    </location>
</feature>
<feature type="region of interest" description="Disordered" evidence="1">
    <location>
        <begin position="151"/>
        <end position="170"/>
    </location>
</feature>
<proteinExistence type="predicted"/>
<protein>
    <submittedName>
        <fullName evidence="3">C2H2-type domain-containing protein</fullName>
    </submittedName>
</protein>
<organism evidence="3 4">
    <name type="scientific">Caerostris darwini</name>
    <dbReference type="NCBI Taxonomy" id="1538125"/>
    <lineage>
        <taxon>Eukaryota</taxon>
        <taxon>Metazoa</taxon>
        <taxon>Ecdysozoa</taxon>
        <taxon>Arthropoda</taxon>
        <taxon>Chelicerata</taxon>
        <taxon>Arachnida</taxon>
        <taxon>Araneae</taxon>
        <taxon>Araneomorphae</taxon>
        <taxon>Entelegynae</taxon>
        <taxon>Araneoidea</taxon>
        <taxon>Araneidae</taxon>
        <taxon>Caerostris</taxon>
    </lineage>
</organism>
<dbReference type="EMBL" id="BPLQ01014670">
    <property type="protein sequence ID" value="GIY81918.1"/>
    <property type="molecule type" value="Genomic_DNA"/>
</dbReference>
<dbReference type="InterPro" id="IPR013087">
    <property type="entry name" value="Znf_C2H2_type"/>
</dbReference>